<evidence type="ECO:0000313" key="4">
    <source>
        <dbReference type="Proteomes" id="UP000198888"/>
    </source>
</evidence>
<dbReference type="PRINTS" id="PR00081">
    <property type="entry name" value="GDHRDH"/>
</dbReference>
<dbReference type="AlphaFoldDB" id="A0A1H6V1H1"/>
<dbReference type="GO" id="GO:0016491">
    <property type="term" value="F:oxidoreductase activity"/>
    <property type="evidence" value="ECO:0007669"/>
    <property type="project" value="UniProtKB-KW"/>
</dbReference>
<dbReference type="InterPro" id="IPR036291">
    <property type="entry name" value="NAD(P)-bd_dom_sf"/>
</dbReference>
<protein>
    <submittedName>
        <fullName evidence="3">NAD(P)-dependent dehydrogenase, short-chain alcohol dehydrogenase family</fullName>
    </submittedName>
</protein>
<dbReference type="PANTHER" id="PTHR24321:SF8">
    <property type="entry name" value="ESTRADIOL 17-BETA-DEHYDROGENASE 8-RELATED"/>
    <property type="match status" value="1"/>
</dbReference>
<dbReference type="SUPFAM" id="SSF51735">
    <property type="entry name" value="NAD(P)-binding Rossmann-fold domains"/>
    <property type="match status" value="1"/>
</dbReference>
<dbReference type="InterPro" id="IPR002347">
    <property type="entry name" value="SDR_fam"/>
</dbReference>
<dbReference type="Pfam" id="PF13561">
    <property type="entry name" value="adh_short_C2"/>
    <property type="match status" value="1"/>
</dbReference>
<reference evidence="3 4" key="1">
    <citation type="submission" date="2016-10" db="EMBL/GenBank/DDBJ databases">
        <authorList>
            <person name="de Groot N.N."/>
        </authorList>
    </citation>
    <scope>NUCLEOTIDE SEQUENCE [LARGE SCALE GENOMIC DNA]</scope>
    <source>
        <strain evidence="3 4">DSM 22187</strain>
    </source>
</reference>
<keyword evidence="2" id="KW-0560">Oxidoreductase</keyword>
<dbReference type="KEGG" id="hae:halTADL_1620"/>
<keyword evidence="4" id="KW-1185">Reference proteome</keyword>
<dbReference type="Gene3D" id="3.40.50.720">
    <property type="entry name" value="NAD(P)-binding Rossmann-like Domain"/>
    <property type="match status" value="1"/>
</dbReference>
<accession>A0A1H6V1H1</accession>
<dbReference type="EMBL" id="FNYR01000013">
    <property type="protein sequence ID" value="SEI95707.1"/>
    <property type="molecule type" value="Genomic_DNA"/>
</dbReference>
<evidence type="ECO:0000313" key="3">
    <source>
        <dbReference type="EMBL" id="SEI95707.1"/>
    </source>
</evidence>
<organism evidence="3 4">
    <name type="scientific">Halohasta litchfieldiae</name>
    <dbReference type="NCBI Taxonomy" id="1073996"/>
    <lineage>
        <taxon>Archaea</taxon>
        <taxon>Methanobacteriati</taxon>
        <taxon>Methanobacteriota</taxon>
        <taxon>Stenosarchaea group</taxon>
        <taxon>Halobacteria</taxon>
        <taxon>Halobacteriales</taxon>
        <taxon>Haloferacaceae</taxon>
        <taxon>Halohasta</taxon>
    </lineage>
</organism>
<dbReference type="STRING" id="1073996.SAMN05444271_11371"/>
<dbReference type="PANTHER" id="PTHR24321">
    <property type="entry name" value="DEHYDROGENASES, SHORT CHAIN"/>
    <property type="match status" value="1"/>
</dbReference>
<accession>A0A2H4Q231</accession>
<evidence type="ECO:0000256" key="1">
    <source>
        <dbReference type="ARBA" id="ARBA00006484"/>
    </source>
</evidence>
<sequence>MNRAVDSLHMTVDFDFTDHVAVVTGSCGALGSAVVEAFVDSGATVAACDIVDINSEDSLLEPQEGVSFYQADFTDEDAVEATMEQVVDDHDRIDFLLNIAGTWRGGDPIEDTDVSQFDMLFDVNLKTMFLASKHALPELQETEGSIVSVSARSGLEGGEGDGIYRSTKASVKIMTETIAEENLGTVRANCVMPSVLDTPMNREMMTPSEEWVDPSQVARVMQFLCSDAAEVTSGAAVPVYGEA</sequence>
<gene>
    <name evidence="3" type="ORF">SAMN05444271_11371</name>
</gene>
<proteinExistence type="inferred from homology"/>
<evidence type="ECO:0000256" key="2">
    <source>
        <dbReference type="ARBA" id="ARBA00023002"/>
    </source>
</evidence>
<name>A0A1H6V1H1_9EURY</name>
<comment type="similarity">
    <text evidence="1">Belongs to the short-chain dehydrogenases/reductases (SDR) family.</text>
</comment>
<dbReference type="Proteomes" id="UP000198888">
    <property type="component" value="Unassembled WGS sequence"/>
</dbReference>